<accession>A0ABM9A2H0</accession>
<dbReference type="Gene3D" id="3.40.50.150">
    <property type="entry name" value="Vaccinia Virus protein VP39"/>
    <property type="match status" value="1"/>
</dbReference>
<dbReference type="PRINTS" id="PR00507">
    <property type="entry name" value="N12N6MTFRASE"/>
</dbReference>
<evidence type="ECO:0000313" key="9">
    <source>
        <dbReference type="Proteomes" id="UP000838748"/>
    </source>
</evidence>
<evidence type="ECO:0000259" key="7">
    <source>
        <dbReference type="Pfam" id="PF05175"/>
    </source>
</evidence>
<dbReference type="InterPro" id="IPR007848">
    <property type="entry name" value="Small_mtfrase_dom"/>
</dbReference>
<dbReference type="HAMAP" id="MF_01872">
    <property type="entry name" value="tRNA_methyltr_YfiC"/>
    <property type="match status" value="1"/>
</dbReference>
<evidence type="ECO:0000313" key="8">
    <source>
        <dbReference type="EMBL" id="CAH0538798.1"/>
    </source>
</evidence>
<keyword evidence="4 6" id="KW-0949">S-adenosyl-L-methionine</keyword>
<dbReference type="InterPro" id="IPR050210">
    <property type="entry name" value="tRNA_Adenine-N(6)_MTase"/>
</dbReference>
<keyword evidence="1 6" id="KW-0963">Cytoplasm</keyword>
<comment type="caution">
    <text evidence="8">The sequence shown here is derived from an EMBL/GenBank/DDBJ whole genome shotgun (WGS) entry which is preliminary data.</text>
</comment>
<comment type="subcellular location">
    <subcellularLocation>
        <location evidence="6">Cytoplasm</location>
    </subcellularLocation>
</comment>
<organism evidence="8 9">
    <name type="scientific">Vibrio marisflavi CECT 7928</name>
    <dbReference type="NCBI Taxonomy" id="634439"/>
    <lineage>
        <taxon>Bacteria</taxon>
        <taxon>Pseudomonadati</taxon>
        <taxon>Pseudomonadota</taxon>
        <taxon>Gammaproteobacteria</taxon>
        <taxon>Vibrionales</taxon>
        <taxon>Vibrionaceae</taxon>
        <taxon>Vibrio</taxon>
    </lineage>
</organism>
<keyword evidence="2 6" id="KW-0489">Methyltransferase</keyword>
<evidence type="ECO:0000256" key="5">
    <source>
        <dbReference type="ARBA" id="ARBA00022694"/>
    </source>
</evidence>
<proteinExistence type="inferred from homology"/>
<keyword evidence="5 6" id="KW-0819">tRNA processing</keyword>
<dbReference type="PANTHER" id="PTHR47739:SF1">
    <property type="entry name" value="TRNA1(VAL) (ADENINE(37)-N6)-METHYLTRANSFERASE"/>
    <property type="match status" value="1"/>
</dbReference>
<comment type="similarity">
    <text evidence="6">Belongs to the methyltransferase superfamily. tRNA (adenine-N(6)-)-methyltransferase family.</text>
</comment>
<dbReference type="Proteomes" id="UP000838748">
    <property type="component" value="Unassembled WGS sequence"/>
</dbReference>
<evidence type="ECO:0000256" key="3">
    <source>
        <dbReference type="ARBA" id="ARBA00022679"/>
    </source>
</evidence>
<protein>
    <recommendedName>
        <fullName evidence="6">tRNA1(Val) (adenine(37)-N6)-methyltransferase</fullName>
        <ecNumber evidence="6">2.1.1.223</ecNumber>
    </recommendedName>
    <alternativeName>
        <fullName evidence="6">tRNA m6A37 methyltransferase</fullName>
    </alternativeName>
</protein>
<evidence type="ECO:0000256" key="2">
    <source>
        <dbReference type="ARBA" id="ARBA00022603"/>
    </source>
</evidence>
<dbReference type="CDD" id="cd02440">
    <property type="entry name" value="AdoMet_MTases"/>
    <property type="match status" value="1"/>
</dbReference>
<dbReference type="EC" id="2.1.1.223" evidence="6"/>
<dbReference type="PANTHER" id="PTHR47739">
    <property type="entry name" value="TRNA1(VAL) (ADENINE(37)-N6)-METHYLTRANSFERASE"/>
    <property type="match status" value="1"/>
</dbReference>
<evidence type="ECO:0000256" key="1">
    <source>
        <dbReference type="ARBA" id="ARBA00022490"/>
    </source>
</evidence>
<dbReference type="InterPro" id="IPR022882">
    <property type="entry name" value="tRNA_adenine-N6_MeTrfase"/>
</dbReference>
<dbReference type="InterPro" id="IPR002052">
    <property type="entry name" value="DNA_methylase_N6_adenine_CS"/>
</dbReference>
<dbReference type="EMBL" id="CAKLDM010000002">
    <property type="protein sequence ID" value="CAH0538798.1"/>
    <property type="molecule type" value="Genomic_DNA"/>
</dbReference>
<feature type="domain" description="Methyltransferase small" evidence="7">
    <location>
        <begin position="18"/>
        <end position="114"/>
    </location>
</feature>
<comment type="catalytic activity">
    <reaction evidence="6">
        <text>adenosine(37) in tRNA1(Val) + S-adenosyl-L-methionine = N(6)-methyladenosine(37) in tRNA1(Val) + S-adenosyl-L-homocysteine + H(+)</text>
        <dbReference type="Rhea" id="RHEA:43160"/>
        <dbReference type="Rhea" id="RHEA-COMP:10369"/>
        <dbReference type="Rhea" id="RHEA-COMP:10370"/>
        <dbReference type="ChEBI" id="CHEBI:15378"/>
        <dbReference type="ChEBI" id="CHEBI:57856"/>
        <dbReference type="ChEBI" id="CHEBI:59789"/>
        <dbReference type="ChEBI" id="CHEBI:74411"/>
        <dbReference type="ChEBI" id="CHEBI:74449"/>
        <dbReference type="EC" id="2.1.1.223"/>
    </reaction>
</comment>
<sequence length="215" mass="24223">MPVSTDGVLLGAWVNLLDSSNLIDIGTGTGLLSLMCAQRNEDIQILALDIEATAIQSARSNIENSSWKKQIQVQHGDILQFLPERTFDTIVCNPPYFNSGETAQDVSRAIARHTSSLGHLALIRHCKKILSSHGKANFILPIDEGRQFILLAEQEQWHVSRLCEVRPTEKKPVHRLLIELSLEPTRCEKSKLTIRNGNEYSQAFIDLTKEFYLKM</sequence>
<dbReference type="GO" id="GO:0032259">
    <property type="term" value="P:methylation"/>
    <property type="evidence" value="ECO:0007669"/>
    <property type="project" value="UniProtKB-KW"/>
</dbReference>
<dbReference type="SUPFAM" id="SSF53335">
    <property type="entry name" value="S-adenosyl-L-methionine-dependent methyltransferases"/>
    <property type="match status" value="1"/>
</dbReference>
<reference evidence="8" key="1">
    <citation type="submission" date="2021-11" db="EMBL/GenBank/DDBJ databases">
        <authorList>
            <person name="Rodrigo-Torres L."/>
            <person name="Arahal R. D."/>
            <person name="Lucena T."/>
        </authorList>
    </citation>
    <scope>NUCLEOTIDE SEQUENCE</scope>
    <source>
        <strain evidence="8">CECT 7928</strain>
    </source>
</reference>
<dbReference type="InterPro" id="IPR029063">
    <property type="entry name" value="SAM-dependent_MTases_sf"/>
</dbReference>
<comment type="function">
    <text evidence="6">Specifically methylates the adenine in position 37 of tRNA(1)(Val) (anticodon cmo5UAC).</text>
</comment>
<evidence type="ECO:0000256" key="4">
    <source>
        <dbReference type="ARBA" id="ARBA00022691"/>
    </source>
</evidence>
<keyword evidence="3 6" id="KW-0808">Transferase</keyword>
<keyword evidence="9" id="KW-1185">Reference proteome</keyword>
<gene>
    <name evidence="8" type="primary">yfiC</name>
    <name evidence="8" type="ORF">VMF7928_01671</name>
</gene>
<dbReference type="GO" id="GO:0008168">
    <property type="term" value="F:methyltransferase activity"/>
    <property type="evidence" value="ECO:0007669"/>
    <property type="project" value="UniProtKB-KW"/>
</dbReference>
<name>A0ABM9A2H0_9VIBR</name>
<dbReference type="PROSITE" id="PS00092">
    <property type="entry name" value="N6_MTASE"/>
    <property type="match status" value="1"/>
</dbReference>
<evidence type="ECO:0000256" key="6">
    <source>
        <dbReference type="HAMAP-Rule" id="MF_01872"/>
    </source>
</evidence>
<dbReference type="Pfam" id="PF05175">
    <property type="entry name" value="MTS"/>
    <property type="match status" value="1"/>
</dbReference>